<feature type="region of interest" description="Disordered" evidence="3">
    <location>
        <begin position="60"/>
        <end position="91"/>
    </location>
</feature>
<feature type="compositionally biased region" description="Low complexity" evidence="3">
    <location>
        <begin position="527"/>
        <end position="545"/>
    </location>
</feature>
<evidence type="ECO:0000256" key="2">
    <source>
        <dbReference type="ARBA" id="ARBA00022679"/>
    </source>
</evidence>
<feature type="region of interest" description="Disordered" evidence="3">
    <location>
        <begin position="519"/>
        <end position="556"/>
    </location>
</feature>
<dbReference type="EMBL" id="CM008973">
    <property type="protein sequence ID" value="PNW76181.1"/>
    <property type="molecule type" value="Genomic_DNA"/>
</dbReference>
<keyword evidence="2" id="KW-0808">Transferase</keyword>
<dbReference type="GO" id="GO:0016747">
    <property type="term" value="F:acyltransferase activity, transferring groups other than amino-acyl groups"/>
    <property type="evidence" value="ECO:0000318"/>
    <property type="project" value="GO_Central"/>
</dbReference>
<dbReference type="OMA" id="ERDLHEN"/>
<dbReference type="PANTHER" id="PTHR31642:SF310">
    <property type="entry name" value="FATTY ALCOHOL:CAFFEOYL-COA ACYLTRANSFERASE"/>
    <property type="match status" value="1"/>
</dbReference>
<dbReference type="RefSeq" id="XP_001693947.2">
    <property type="nucleotide sequence ID" value="XM_001693895.3"/>
</dbReference>
<comment type="similarity">
    <text evidence="1">Belongs to the plant acyltransferase family.</text>
</comment>
<dbReference type="ExpressionAtlas" id="A0A2K3D6M4">
    <property type="expression patterns" value="baseline and differential"/>
</dbReference>
<keyword evidence="5" id="KW-1185">Reference proteome</keyword>
<dbReference type="KEGG" id="cre:CHLRE_12g544600v5"/>
<dbReference type="PANTHER" id="PTHR31642">
    <property type="entry name" value="TRICHOTHECENE 3-O-ACETYLTRANSFERASE"/>
    <property type="match status" value="1"/>
</dbReference>
<evidence type="ECO:0000256" key="3">
    <source>
        <dbReference type="SAM" id="MobiDB-lite"/>
    </source>
</evidence>
<sequence>MSVLDNNMAVVGQFSGGVVLGSSINTPALKASLADVLASFPFFAGRAYFADDGSLDVRYPQPGAAPGSADVSSTSATTSSTIAAGPPGPTDSGGTYGARFVAASTSATLAEVLAALQGGGRHAAVLQSPWGLVPGLMPPHDLDALVQGQWPLAGGLVLHLRGGGAVLWVGAHHGLADFESLQLLAGHWAAAYNTRLALVSGDSSGSAASGGAAAAGGKAGAAADVQGGGAGACHDYTALLPERLRRPFMDGEAVDALADWAPPAPGLPPRREVVEGGRWSGLSVTAKAVWHMMWRGGGVQARCLRVSGLRLAELKAQASQELAAEAKVGAEAAAGAGTGAGTGSSQDAAKPVEWISTNDALVGRLMQVLHSRVRLRRRHPVSCFMAVEMRRRQEPTGERVQLPAAQVGNLTYSARLEGLRPAEMSLGALAAAMRRELLYHVWPQFRGCLARTAAALTAVGPKGLVWGFCAERDLHENIFAPEGPLNLTCWDVDYSLWQFGPTPPLAFIPPSTELGPSVICIVPEPPSQRQGQGQQSGQQQGQGSQESKDRGSQGGKASCGVVLMMSMHNAVWKQLDAEGVDLATAI</sequence>
<dbReference type="InterPro" id="IPR050317">
    <property type="entry name" value="Plant_Fungal_Acyltransferase"/>
</dbReference>
<gene>
    <name evidence="4" type="ORF">CHLRE_12g544600v5</name>
</gene>
<organism evidence="4 5">
    <name type="scientific">Chlamydomonas reinhardtii</name>
    <name type="common">Chlamydomonas smithii</name>
    <dbReference type="NCBI Taxonomy" id="3055"/>
    <lineage>
        <taxon>Eukaryota</taxon>
        <taxon>Viridiplantae</taxon>
        <taxon>Chlorophyta</taxon>
        <taxon>core chlorophytes</taxon>
        <taxon>Chlorophyceae</taxon>
        <taxon>CS clade</taxon>
        <taxon>Chlamydomonadales</taxon>
        <taxon>Chlamydomonadaceae</taxon>
        <taxon>Chlamydomonas</taxon>
    </lineage>
</organism>
<feature type="compositionally biased region" description="Low complexity" evidence="3">
    <location>
        <begin position="68"/>
        <end position="84"/>
    </location>
</feature>
<dbReference type="InterPro" id="IPR023213">
    <property type="entry name" value="CAT-like_dom_sf"/>
</dbReference>
<dbReference type="PaxDb" id="3055-EDP02883"/>
<dbReference type="AlphaFoldDB" id="A0A2K3D6M4"/>
<dbReference type="Proteomes" id="UP000006906">
    <property type="component" value="Chromosome 12"/>
</dbReference>
<evidence type="ECO:0000256" key="1">
    <source>
        <dbReference type="ARBA" id="ARBA00009861"/>
    </source>
</evidence>
<reference evidence="4 5" key="1">
    <citation type="journal article" date="2007" name="Science">
        <title>The Chlamydomonas genome reveals the evolution of key animal and plant functions.</title>
        <authorList>
            <person name="Merchant S.S."/>
            <person name="Prochnik S.E."/>
            <person name="Vallon O."/>
            <person name="Harris E.H."/>
            <person name="Karpowicz S.J."/>
            <person name="Witman G.B."/>
            <person name="Terry A."/>
            <person name="Salamov A."/>
            <person name="Fritz-Laylin L.K."/>
            <person name="Marechal-Drouard L."/>
            <person name="Marshall W.F."/>
            <person name="Qu L.H."/>
            <person name="Nelson D.R."/>
            <person name="Sanderfoot A.A."/>
            <person name="Spalding M.H."/>
            <person name="Kapitonov V.V."/>
            <person name="Ren Q."/>
            <person name="Ferris P."/>
            <person name="Lindquist E."/>
            <person name="Shapiro H."/>
            <person name="Lucas S.M."/>
            <person name="Grimwood J."/>
            <person name="Schmutz J."/>
            <person name="Cardol P."/>
            <person name="Cerutti H."/>
            <person name="Chanfreau G."/>
            <person name="Chen C.L."/>
            <person name="Cognat V."/>
            <person name="Croft M.T."/>
            <person name="Dent R."/>
            <person name="Dutcher S."/>
            <person name="Fernandez E."/>
            <person name="Fukuzawa H."/>
            <person name="Gonzalez-Ballester D."/>
            <person name="Gonzalez-Halphen D."/>
            <person name="Hallmann A."/>
            <person name="Hanikenne M."/>
            <person name="Hippler M."/>
            <person name="Inwood W."/>
            <person name="Jabbari K."/>
            <person name="Kalanon M."/>
            <person name="Kuras R."/>
            <person name="Lefebvre P.A."/>
            <person name="Lemaire S.D."/>
            <person name="Lobanov A.V."/>
            <person name="Lohr M."/>
            <person name="Manuell A."/>
            <person name="Meier I."/>
            <person name="Mets L."/>
            <person name="Mittag M."/>
            <person name="Mittelmeier T."/>
            <person name="Moroney J.V."/>
            <person name="Moseley J."/>
            <person name="Napoli C."/>
            <person name="Nedelcu A.M."/>
            <person name="Niyogi K."/>
            <person name="Novoselov S.V."/>
            <person name="Paulsen I.T."/>
            <person name="Pazour G."/>
            <person name="Purton S."/>
            <person name="Ral J.P."/>
            <person name="Riano-Pachon D.M."/>
            <person name="Riekhof W."/>
            <person name="Rymarquis L."/>
            <person name="Schroda M."/>
            <person name="Stern D."/>
            <person name="Umen J."/>
            <person name="Willows R."/>
            <person name="Wilson N."/>
            <person name="Zimmer S.L."/>
            <person name="Allmer J."/>
            <person name="Balk J."/>
            <person name="Bisova K."/>
            <person name="Chen C.J."/>
            <person name="Elias M."/>
            <person name="Gendler K."/>
            <person name="Hauser C."/>
            <person name="Lamb M.R."/>
            <person name="Ledford H."/>
            <person name="Long J.C."/>
            <person name="Minagawa J."/>
            <person name="Page M.D."/>
            <person name="Pan J."/>
            <person name="Pootakham W."/>
            <person name="Roje S."/>
            <person name="Rose A."/>
            <person name="Stahlberg E."/>
            <person name="Terauchi A.M."/>
            <person name="Yang P."/>
            <person name="Ball S."/>
            <person name="Bowler C."/>
            <person name="Dieckmann C.L."/>
            <person name="Gladyshev V.N."/>
            <person name="Green P."/>
            <person name="Jorgensen R."/>
            <person name="Mayfield S."/>
            <person name="Mueller-Roeber B."/>
            <person name="Rajamani S."/>
            <person name="Sayre R.T."/>
            <person name="Brokstein P."/>
            <person name="Dubchak I."/>
            <person name="Goodstein D."/>
            <person name="Hornick L."/>
            <person name="Huang Y.W."/>
            <person name="Jhaveri J."/>
            <person name="Luo Y."/>
            <person name="Martinez D."/>
            <person name="Ngau W.C."/>
            <person name="Otillar B."/>
            <person name="Poliakov A."/>
            <person name="Porter A."/>
            <person name="Szajkowski L."/>
            <person name="Werner G."/>
            <person name="Zhou K."/>
            <person name="Grigoriev I.V."/>
            <person name="Rokhsar D.S."/>
            <person name="Grossman A.R."/>
        </authorList>
    </citation>
    <scope>NUCLEOTIDE SEQUENCE [LARGE SCALE GENOMIC DNA]</scope>
    <source>
        <strain evidence="5">CC-503</strain>
    </source>
</reference>
<dbReference type="GeneID" id="5719559"/>
<accession>A0A2K3D6M4</accession>
<dbReference type="Gramene" id="PNW76181">
    <property type="protein sequence ID" value="PNW76181"/>
    <property type="gene ID" value="CHLRE_12g544600v5"/>
</dbReference>
<dbReference type="Gene3D" id="3.30.559.10">
    <property type="entry name" value="Chloramphenicol acetyltransferase-like domain"/>
    <property type="match status" value="2"/>
</dbReference>
<evidence type="ECO:0000313" key="5">
    <source>
        <dbReference type="Proteomes" id="UP000006906"/>
    </source>
</evidence>
<name>A0A2K3D6M4_CHLRE</name>
<dbReference type="OrthoDB" id="545084at2759"/>
<protein>
    <submittedName>
        <fullName evidence="4">Uncharacterized protein</fullName>
    </submittedName>
</protein>
<evidence type="ECO:0000313" key="4">
    <source>
        <dbReference type="EMBL" id="PNW76181.1"/>
    </source>
</evidence>
<dbReference type="InParanoid" id="A0A2K3D6M4"/>
<proteinExistence type="inferred from homology"/>